<dbReference type="InterPro" id="IPR011110">
    <property type="entry name" value="Reg_prop"/>
</dbReference>
<dbReference type="InterPro" id="IPR004358">
    <property type="entry name" value="Sig_transdc_His_kin-like_C"/>
</dbReference>
<dbReference type="Gene3D" id="1.10.10.60">
    <property type="entry name" value="Homeodomain-like"/>
    <property type="match status" value="1"/>
</dbReference>
<dbReference type="SUPFAM" id="SSF46689">
    <property type="entry name" value="Homeodomain-like"/>
    <property type="match status" value="1"/>
</dbReference>
<evidence type="ECO:0000256" key="9">
    <source>
        <dbReference type="ARBA" id="ARBA00023015"/>
    </source>
</evidence>
<dbReference type="Gene3D" id="2.60.40.10">
    <property type="entry name" value="Immunoglobulins"/>
    <property type="match status" value="1"/>
</dbReference>
<accession>A0A1G8CJE4</accession>
<sequence length="1536" mass="176653">MVIQNPVINSTANIAAYMKLLMHFSPYTMHICPPEHSYIVPLSFFQVIQEIQCKSLNLNFKITCYLSIFTANLKKHNHYYHYTSMRFFIKATIFFFICTCIIYPANASIEIHARNLTATDGLANNSIRHIYQDSKGFIWFSTLNGLSRYDGNSFVTFRPQSGEELSLADHRIRSVQEDSDGFLWITTSAEQISCYDLKKDCFVDFTGKGEMKDRYNEVTILPNKDIWLWGRVQGCRKITYKNNKFSSETYSTDNHKLKSDNIRFLSVFDSNSIWIGTGKGLYLLKDNTLECIDSTHYFLQSAVIDNTIYFITSEGFIWKYNQQHLTKVANTATSTDFLLTGNIVLRNEWLLFTKQGGILFNPKTNTTRIAPEELNIRNGLVVKDNRNNYWVHNQTGYINYIQKESGSVKKIDVRSSKLPYFIDYERYHVYHDSRDIIWITTYGNGLFAYNPTTKELEHFTATANHTNPIASNYLQYIIEDHSGNLWTSSEYSGISQIEIINKGAAKVYPEGELNIDRANAIRFISHMQDDEVWITTRAGGLYIYDNKLTKQKSKKYYDINIYSACEDSKGNIWLGTRGKGLQVGDDQHYIHQATDTNSLAADPVFCILQDRKQRMWIGTFGGGLDLAVPKKDKYIFRHFFNKTYGQKEIRTICEDRNGWIWVGTSEGVFVFDPDRIIKDPNDFYQYNLDNHALKSNEIKSIIQDKKGRIWIAESGIGFCVANIKNDYKDISFTHYTVNDGLVHSVVQAFIEDDEGNIWVSTEYGISCFNPENKIFNNYFFSNDILGNVYTEGCAKLKDGRLAFGTNHGLIILNTKQIKNKEKILSVTFTDLKLNGISVRPADMDSPLTAALAYTDAISLKYYQSSFVIDFSTFDYPISTNTRFSYKLEGYDDDWSIPSTLNFAAYKNLPAGTYYLHVKACSVSGIWSDNEETLEIKVTPPFWATGWAFFVYILIAGIIMYFVYRTIRNINNLRNKIKVEKQLTEYKLVFFTNISHEFRTPLTLIQGALDRIHRTHNIPKEIRYSIKLMDKSTQRMLRLINQLLEFRKMQNNKLALSLEETDVIAFLYEIYLSFQDTAESKNMDFKFIPSVNSYKMYIDKGNIDKIAYNLLSNAFKYTPSGGKIEFSIYIDKQKQLLIMKVTDTGVGIPKEKRNELFKRFMQSSFSSDSIGVGLHLTHELVHVHKGNICYEENPSGGSIFIVTLPTDSSIYQSNDFLIPENAILKEEAQNHPSLSALNEENAHSESEEEIDKEVENIEKELKTELNASDQEGPLNKRKILIIEDDNDVREFLKEELTPYFEVAAEADGKNGLEYAHNNDIDLIISDVMMPGYNGFEITRKLKSDFSTSHIPIILLTALNAAESHLEGVKSGADSYITKPFSTKLLLASIFKLIEQRDKLKEKFSNDLSAKRPVMCTSDKDKEFVENLTKIVEEQLTNPEFTADDFASMMSLGRTIFYRKVRGVTGYTPKEYLRIMRMKKAAELLSTKKYTVSEVTYMVGINDPFYFSRCFKAQFGISPSSYQKRYQEGIRETEINED</sequence>
<dbReference type="GO" id="GO:0003700">
    <property type="term" value="F:DNA-binding transcription factor activity"/>
    <property type="evidence" value="ECO:0007669"/>
    <property type="project" value="InterPro"/>
</dbReference>
<keyword evidence="13" id="KW-0812">Transmembrane</keyword>
<dbReference type="InterPro" id="IPR011123">
    <property type="entry name" value="Y_Y_Y"/>
</dbReference>
<dbReference type="SMART" id="SM00448">
    <property type="entry name" value="REC"/>
    <property type="match status" value="1"/>
</dbReference>
<gene>
    <name evidence="17" type="ORF">SAMN05192582_100629</name>
</gene>
<dbReference type="Gene3D" id="3.30.565.10">
    <property type="entry name" value="Histidine kinase-like ATPase, C-terminal domain"/>
    <property type="match status" value="1"/>
</dbReference>
<feature type="domain" description="Histidine kinase" evidence="15">
    <location>
        <begin position="992"/>
        <end position="1207"/>
    </location>
</feature>
<keyword evidence="13" id="KW-1133">Transmembrane helix</keyword>
<dbReference type="CDD" id="cd00082">
    <property type="entry name" value="HisKA"/>
    <property type="match status" value="1"/>
</dbReference>
<dbReference type="GO" id="GO:0043565">
    <property type="term" value="F:sequence-specific DNA binding"/>
    <property type="evidence" value="ECO:0007669"/>
    <property type="project" value="InterPro"/>
</dbReference>
<dbReference type="FunFam" id="3.30.565.10:FF:000037">
    <property type="entry name" value="Hybrid sensor histidine kinase/response regulator"/>
    <property type="match status" value="1"/>
</dbReference>
<dbReference type="SUPFAM" id="SSF55874">
    <property type="entry name" value="ATPase domain of HSP90 chaperone/DNA topoisomerase II/histidine kinase"/>
    <property type="match status" value="1"/>
</dbReference>
<dbReference type="SUPFAM" id="SSF52172">
    <property type="entry name" value="CheY-like"/>
    <property type="match status" value="1"/>
</dbReference>
<dbReference type="InterPro" id="IPR036097">
    <property type="entry name" value="HisK_dim/P_sf"/>
</dbReference>
<keyword evidence="11" id="KW-0804">Transcription</keyword>
<dbReference type="Pfam" id="PF00072">
    <property type="entry name" value="Response_reg"/>
    <property type="match status" value="1"/>
</dbReference>
<evidence type="ECO:0000256" key="2">
    <source>
        <dbReference type="ARBA" id="ARBA00012438"/>
    </source>
</evidence>
<dbReference type="GO" id="GO:0000155">
    <property type="term" value="F:phosphorelay sensor kinase activity"/>
    <property type="evidence" value="ECO:0007669"/>
    <property type="project" value="InterPro"/>
</dbReference>
<evidence type="ECO:0000313" key="18">
    <source>
        <dbReference type="Proteomes" id="UP000181870"/>
    </source>
</evidence>
<evidence type="ECO:0000256" key="5">
    <source>
        <dbReference type="ARBA" id="ARBA00022741"/>
    </source>
</evidence>
<evidence type="ECO:0000256" key="13">
    <source>
        <dbReference type="SAM" id="Phobius"/>
    </source>
</evidence>
<dbReference type="InterPro" id="IPR009057">
    <property type="entry name" value="Homeodomain-like_sf"/>
</dbReference>
<dbReference type="SMART" id="SM00387">
    <property type="entry name" value="HATPase_c"/>
    <property type="match status" value="1"/>
</dbReference>
<dbReference type="InterPro" id="IPR003594">
    <property type="entry name" value="HATPase_dom"/>
</dbReference>
<dbReference type="EMBL" id="FNDO01000006">
    <property type="protein sequence ID" value="SDH45586.1"/>
    <property type="molecule type" value="Genomic_DNA"/>
</dbReference>
<dbReference type="PANTHER" id="PTHR43547:SF2">
    <property type="entry name" value="HYBRID SIGNAL TRANSDUCTION HISTIDINE KINASE C"/>
    <property type="match status" value="1"/>
</dbReference>
<dbReference type="FunFam" id="1.10.287.130:FF:000045">
    <property type="entry name" value="Two-component system sensor histidine kinase/response regulator"/>
    <property type="match status" value="1"/>
</dbReference>
<reference evidence="17 18" key="1">
    <citation type="submission" date="2016-10" db="EMBL/GenBank/DDBJ databases">
        <authorList>
            <person name="de Groot N.N."/>
        </authorList>
    </citation>
    <scope>NUCLEOTIDE SEQUENCE [LARGE SCALE GENOMIC DNA]</scope>
    <source>
        <strain evidence="17 18">NLAE-zl-C57</strain>
    </source>
</reference>
<evidence type="ECO:0000256" key="6">
    <source>
        <dbReference type="ARBA" id="ARBA00022777"/>
    </source>
</evidence>
<dbReference type="Pfam" id="PF00512">
    <property type="entry name" value="HisKA"/>
    <property type="match status" value="1"/>
</dbReference>
<name>A0A1G8CJE4_BACOV</name>
<evidence type="ECO:0000256" key="10">
    <source>
        <dbReference type="ARBA" id="ARBA00023125"/>
    </source>
</evidence>
<dbReference type="GO" id="GO:0005524">
    <property type="term" value="F:ATP binding"/>
    <property type="evidence" value="ECO:0007669"/>
    <property type="project" value="UniProtKB-KW"/>
</dbReference>
<evidence type="ECO:0000256" key="12">
    <source>
        <dbReference type="PROSITE-ProRule" id="PRU00169"/>
    </source>
</evidence>
<evidence type="ECO:0000256" key="3">
    <source>
        <dbReference type="ARBA" id="ARBA00022553"/>
    </source>
</evidence>
<dbReference type="SMART" id="SM00388">
    <property type="entry name" value="HisKA"/>
    <property type="match status" value="1"/>
</dbReference>
<evidence type="ECO:0000256" key="1">
    <source>
        <dbReference type="ARBA" id="ARBA00000085"/>
    </source>
</evidence>
<feature type="domain" description="HTH araC/xylS-type" evidence="14">
    <location>
        <begin position="1424"/>
        <end position="1523"/>
    </location>
</feature>
<dbReference type="PRINTS" id="PR00344">
    <property type="entry name" value="BCTRLSENSOR"/>
</dbReference>
<comment type="catalytic activity">
    <reaction evidence="1">
        <text>ATP + protein L-histidine = ADP + protein N-phospho-L-histidine.</text>
        <dbReference type="EC" id="2.7.13.3"/>
    </reaction>
</comment>
<dbReference type="PROSITE" id="PS00041">
    <property type="entry name" value="HTH_ARAC_FAMILY_1"/>
    <property type="match status" value="1"/>
</dbReference>
<organism evidence="17 18">
    <name type="scientific">Bacteroides ovatus</name>
    <dbReference type="NCBI Taxonomy" id="28116"/>
    <lineage>
        <taxon>Bacteria</taxon>
        <taxon>Pseudomonadati</taxon>
        <taxon>Bacteroidota</taxon>
        <taxon>Bacteroidia</taxon>
        <taxon>Bacteroidales</taxon>
        <taxon>Bacteroidaceae</taxon>
        <taxon>Bacteroides</taxon>
    </lineage>
</organism>
<keyword evidence="7" id="KW-0067">ATP-binding</keyword>
<keyword evidence="6 17" id="KW-0418">Kinase</keyword>
<evidence type="ECO:0000256" key="11">
    <source>
        <dbReference type="ARBA" id="ARBA00023163"/>
    </source>
</evidence>
<evidence type="ECO:0000313" key="17">
    <source>
        <dbReference type="EMBL" id="SDH45586.1"/>
    </source>
</evidence>
<evidence type="ECO:0000256" key="4">
    <source>
        <dbReference type="ARBA" id="ARBA00022679"/>
    </source>
</evidence>
<feature type="transmembrane region" description="Helical" evidence="13">
    <location>
        <begin position="941"/>
        <end position="963"/>
    </location>
</feature>
<evidence type="ECO:0000256" key="7">
    <source>
        <dbReference type="ARBA" id="ARBA00022840"/>
    </source>
</evidence>
<evidence type="ECO:0000259" key="16">
    <source>
        <dbReference type="PROSITE" id="PS50110"/>
    </source>
</evidence>
<dbReference type="SUPFAM" id="SSF63829">
    <property type="entry name" value="Calcium-dependent phosphotriesterase"/>
    <property type="match status" value="3"/>
</dbReference>
<dbReference type="InterPro" id="IPR015943">
    <property type="entry name" value="WD40/YVTN_repeat-like_dom_sf"/>
</dbReference>
<proteinExistence type="predicted"/>
<protein>
    <recommendedName>
        <fullName evidence="2">histidine kinase</fullName>
        <ecNumber evidence="2">2.7.13.3</ecNumber>
    </recommendedName>
</protein>
<dbReference type="InterPro" id="IPR003661">
    <property type="entry name" value="HisK_dim/P_dom"/>
</dbReference>
<dbReference type="SMART" id="SM00342">
    <property type="entry name" value="HTH_ARAC"/>
    <property type="match status" value="1"/>
</dbReference>
<dbReference type="Pfam" id="PF12833">
    <property type="entry name" value="HTH_18"/>
    <property type="match status" value="1"/>
</dbReference>
<dbReference type="InterPro" id="IPR013783">
    <property type="entry name" value="Ig-like_fold"/>
</dbReference>
<dbReference type="Pfam" id="PF07495">
    <property type="entry name" value="Y_Y_Y"/>
    <property type="match status" value="1"/>
</dbReference>
<dbReference type="FunFam" id="2.60.40.10:FF:000791">
    <property type="entry name" value="Two-component system sensor histidine kinase/response regulator"/>
    <property type="match status" value="1"/>
</dbReference>
<dbReference type="InterPro" id="IPR011006">
    <property type="entry name" value="CheY-like_superfamily"/>
</dbReference>
<evidence type="ECO:0000259" key="14">
    <source>
        <dbReference type="PROSITE" id="PS01124"/>
    </source>
</evidence>
<dbReference type="Gene3D" id="1.10.287.130">
    <property type="match status" value="1"/>
</dbReference>
<dbReference type="PANTHER" id="PTHR43547">
    <property type="entry name" value="TWO-COMPONENT HISTIDINE KINASE"/>
    <property type="match status" value="1"/>
</dbReference>
<feature type="domain" description="Response regulatory" evidence="16">
    <location>
        <begin position="1277"/>
        <end position="1392"/>
    </location>
</feature>
<dbReference type="InterPro" id="IPR001789">
    <property type="entry name" value="Sig_transdc_resp-reg_receiver"/>
</dbReference>
<keyword evidence="4" id="KW-0808">Transferase</keyword>
<dbReference type="Pfam" id="PF02518">
    <property type="entry name" value="HATPase_c"/>
    <property type="match status" value="1"/>
</dbReference>
<feature type="modified residue" description="4-aspartylphosphate" evidence="12">
    <location>
        <position position="1325"/>
    </location>
</feature>
<dbReference type="PROSITE" id="PS50109">
    <property type="entry name" value="HIS_KIN"/>
    <property type="match status" value="1"/>
</dbReference>
<dbReference type="InterPro" id="IPR018062">
    <property type="entry name" value="HTH_AraC-typ_CS"/>
</dbReference>
<dbReference type="Gene3D" id="3.40.50.2300">
    <property type="match status" value="1"/>
</dbReference>
<keyword evidence="8" id="KW-0902">Two-component regulatory system</keyword>
<dbReference type="Gene3D" id="2.130.10.10">
    <property type="entry name" value="YVTN repeat-like/Quinoprotein amine dehydrogenase"/>
    <property type="match status" value="2"/>
</dbReference>
<feature type="transmembrane region" description="Helical" evidence="13">
    <location>
        <begin position="87"/>
        <end position="105"/>
    </location>
</feature>
<dbReference type="PROSITE" id="PS50110">
    <property type="entry name" value="RESPONSE_REGULATORY"/>
    <property type="match status" value="1"/>
</dbReference>
<dbReference type="Pfam" id="PF07494">
    <property type="entry name" value="Reg_prop"/>
    <property type="match status" value="7"/>
</dbReference>
<dbReference type="InterPro" id="IPR005467">
    <property type="entry name" value="His_kinase_dom"/>
</dbReference>
<dbReference type="InterPro" id="IPR036890">
    <property type="entry name" value="HATPase_C_sf"/>
</dbReference>
<dbReference type="PROSITE" id="PS01124">
    <property type="entry name" value="HTH_ARAC_FAMILY_2"/>
    <property type="match status" value="1"/>
</dbReference>
<dbReference type="Proteomes" id="UP000181870">
    <property type="component" value="Unassembled WGS sequence"/>
</dbReference>
<evidence type="ECO:0000259" key="15">
    <source>
        <dbReference type="PROSITE" id="PS50109"/>
    </source>
</evidence>
<keyword evidence="5" id="KW-0547">Nucleotide-binding</keyword>
<keyword evidence="3 12" id="KW-0597">Phosphoprotein</keyword>
<dbReference type="InterPro" id="IPR018060">
    <property type="entry name" value="HTH_AraC"/>
</dbReference>
<dbReference type="EC" id="2.7.13.3" evidence="2"/>
<keyword evidence="9" id="KW-0805">Transcription regulation</keyword>
<dbReference type="SUPFAM" id="SSF47384">
    <property type="entry name" value="Homodimeric domain of signal transducing histidine kinase"/>
    <property type="match status" value="1"/>
</dbReference>
<keyword evidence="10" id="KW-0238">DNA-binding</keyword>
<evidence type="ECO:0000256" key="8">
    <source>
        <dbReference type="ARBA" id="ARBA00023012"/>
    </source>
</evidence>
<keyword evidence="13" id="KW-0472">Membrane</keyword>